<feature type="compositionally biased region" description="Low complexity" evidence="1">
    <location>
        <begin position="1"/>
        <end position="10"/>
    </location>
</feature>
<accession>A0A2V3IFH1</accession>
<protein>
    <submittedName>
        <fullName evidence="2">Uncharacterized protein</fullName>
    </submittedName>
</protein>
<keyword evidence="3" id="KW-1185">Reference proteome</keyword>
<comment type="caution">
    <text evidence="2">The sequence shown here is derived from an EMBL/GenBank/DDBJ whole genome shotgun (WGS) entry which is preliminary data.</text>
</comment>
<organism evidence="2 3">
    <name type="scientific">Gracilariopsis chorda</name>
    <dbReference type="NCBI Taxonomy" id="448386"/>
    <lineage>
        <taxon>Eukaryota</taxon>
        <taxon>Rhodophyta</taxon>
        <taxon>Florideophyceae</taxon>
        <taxon>Rhodymeniophycidae</taxon>
        <taxon>Gracilariales</taxon>
        <taxon>Gracilariaceae</taxon>
        <taxon>Gracilariopsis</taxon>
    </lineage>
</organism>
<dbReference type="Proteomes" id="UP000247409">
    <property type="component" value="Unassembled WGS sequence"/>
</dbReference>
<dbReference type="OrthoDB" id="3132at2759"/>
<evidence type="ECO:0000313" key="2">
    <source>
        <dbReference type="EMBL" id="PXF40783.1"/>
    </source>
</evidence>
<gene>
    <name evidence="2" type="ORF">BWQ96_09493</name>
</gene>
<reference evidence="2 3" key="1">
    <citation type="journal article" date="2018" name="Mol. Biol. Evol.">
        <title>Analysis of the draft genome of the red seaweed Gracilariopsis chorda provides insights into genome size evolution in Rhodophyta.</title>
        <authorList>
            <person name="Lee J."/>
            <person name="Yang E.C."/>
            <person name="Graf L."/>
            <person name="Yang J.H."/>
            <person name="Qiu H."/>
            <person name="Zel Zion U."/>
            <person name="Chan C.X."/>
            <person name="Stephens T.G."/>
            <person name="Weber A.P.M."/>
            <person name="Boo G.H."/>
            <person name="Boo S.M."/>
            <person name="Kim K.M."/>
            <person name="Shin Y."/>
            <person name="Jung M."/>
            <person name="Lee S.J."/>
            <person name="Yim H.S."/>
            <person name="Lee J.H."/>
            <person name="Bhattacharya D."/>
            <person name="Yoon H.S."/>
        </authorList>
    </citation>
    <scope>NUCLEOTIDE SEQUENCE [LARGE SCALE GENOMIC DNA]</scope>
    <source>
        <strain evidence="2 3">SKKU-2015</strain>
        <tissue evidence="2">Whole body</tissue>
    </source>
</reference>
<evidence type="ECO:0000256" key="1">
    <source>
        <dbReference type="SAM" id="MobiDB-lite"/>
    </source>
</evidence>
<feature type="compositionally biased region" description="Polar residues" evidence="1">
    <location>
        <begin position="26"/>
        <end position="37"/>
    </location>
</feature>
<sequence>MGTADSSSSDPPRRRWSRKSPKLKSTRFSDPSSSTAASDIHPPSHHQRPSPSSTNNPMSAVRRLLTGQDSSTKMRVSRNVKQPVKQPPQPCAVCVENESRQLSPDQQLLQLRQLSQRTEPDSPDRLESVIKGDYHRLLRLFQVACDVQLIIGTPTNNASPMAHLHAERLNLMGITLYGQQVTVTLVSNGAGVLFVCHIDTIISLLWEGIQFDVTESDDTPIDLILKAVIESSLDADLDDLQAILSSIRFATPADEPDAIDDLNAGGLDVPGLNLLRAEFYTTRVLCMMLKTDIYEQGFYRKYVHVDRLGTTFTAVREGETSALTNINVLPDAMSRPVKNGSDIIGEDLFMIRRKGRKDKFRLSCSVSVNVWEEYETPEWFGYIHPPPNADAMRPANLDELRDRLEAYGVPDGMEVCRIVYHCLGHKSKNANVKVDTLSAARGYFMYMKNFLKHGTTGSSTNHVIEGDELAVVYDGIAFRVSAPQTEIRHRSLFMSMLISDERERNGKNIPKRSIIRRMCSTSEVVLSLCRDITYLNAEYDENGGTLYSASAEEENLSEAWTTCVALYVCDGYGCLEGCFNCAIENRRGAIVDESAVFMNDVQVPVVFDKLYRKSTLAEELSAMSDARGATYPGAFISGRDQCNERTFLAGRRHRMSGGSLMAYLEREAWLGGRFVGAGLLGDTVAVGFERKDGSRVVYEVGGAMLVEG</sequence>
<feature type="region of interest" description="Disordered" evidence="1">
    <location>
        <begin position="1"/>
        <end position="89"/>
    </location>
</feature>
<evidence type="ECO:0000313" key="3">
    <source>
        <dbReference type="Proteomes" id="UP000247409"/>
    </source>
</evidence>
<dbReference type="AlphaFoldDB" id="A0A2V3IFH1"/>
<name>A0A2V3IFH1_9FLOR</name>
<proteinExistence type="predicted"/>
<dbReference type="EMBL" id="NBIV01000260">
    <property type="protein sequence ID" value="PXF40783.1"/>
    <property type="molecule type" value="Genomic_DNA"/>
</dbReference>
<feature type="compositionally biased region" description="Basic residues" evidence="1">
    <location>
        <begin position="14"/>
        <end position="25"/>
    </location>
</feature>